<keyword evidence="10" id="KW-0594">Phospholipid biosynthesis</keyword>
<gene>
    <name evidence="13" type="ORF">CH333_09465</name>
</gene>
<evidence type="ECO:0000313" key="13">
    <source>
        <dbReference type="EMBL" id="OYD13924.1"/>
    </source>
</evidence>
<dbReference type="Gene3D" id="2.60.200.40">
    <property type="match status" value="1"/>
</dbReference>
<organism evidence="13 14">
    <name type="scientific">candidate division WOR-3 bacterium JGI_Cruoil_03_44_89</name>
    <dbReference type="NCBI Taxonomy" id="1973748"/>
    <lineage>
        <taxon>Bacteria</taxon>
        <taxon>Bacteria division WOR-3</taxon>
    </lineage>
</organism>
<keyword evidence="3" id="KW-0808">Transferase</keyword>
<dbReference type="SMART" id="SM00046">
    <property type="entry name" value="DAGKc"/>
    <property type="match status" value="1"/>
</dbReference>
<comment type="caution">
    <text evidence="13">The sequence shown here is derived from an EMBL/GenBank/DDBJ whole genome shotgun (WGS) entry which is preliminary data.</text>
</comment>
<dbReference type="Pfam" id="PF19279">
    <property type="entry name" value="YegS_C"/>
    <property type="match status" value="1"/>
</dbReference>
<comment type="cofactor">
    <cofactor evidence="1">
        <name>Mg(2+)</name>
        <dbReference type="ChEBI" id="CHEBI:18420"/>
    </cofactor>
</comment>
<dbReference type="GO" id="GO:0005886">
    <property type="term" value="C:plasma membrane"/>
    <property type="evidence" value="ECO:0007669"/>
    <property type="project" value="TreeGrafter"/>
</dbReference>
<feature type="domain" description="DAGKc" evidence="12">
    <location>
        <begin position="1"/>
        <end position="135"/>
    </location>
</feature>
<dbReference type="PANTHER" id="PTHR12358:SF106">
    <property type="entry name" value="LIPID KINASE YEGS"/>
    <property type="match status" value="1"/>
</dbReference>
<dbReference type="InterPro" id="IPR045540">
    <property type="entry name" value="YegS/DAGK_C"/>
</dbReference>
<evidence type="ECO:0000256" key="11">
    <source>
        <dbReference type="ARBA" id="ARBA00023264"/>
    </source>
</evidence>
<keyword evidence="9" id="KW-0443">Lipid metabolism</keyword>
<dbReference type="PROSITE" id="PS50146">
    <property type="entry name" value="DAGK"/>
    <property type="match status" value="1"/>
</dbReference>
<accession>A0A235BNX8</accession>
<dbReference type="InterPro" id="IPR017438">
    <property type="entry name" value="ATP-NAD_kinase_N"/>
</dbReference>
<reference evidence="13 14" key="1">
    <citation type="submission" date="2017-07" db="EMBL/GenBank/DDBJ databases">
        <title>Recovery of genomes from metagenomes via a dereplication, aggregation, and scoring strategy.</title>
        <authorList>
            <person name="Sieber C.M."/>
            <person name="Probst A.J."/>
            <person name="Sharrar A."/>
            <person name="Thomas B.C."/>
            <person name="Hess M."/>
            <person name="Tringe S.G."/>
            <person name="Banfield J.F."/>
        </authorList>
    </citation>
    <scope>NUCLEOTIDE SEQUENCE [LARGE SCALE GENOMIC DNA]</scope>
    <source>
        <strain evidence="13">JGI_Cruoil_03_44_89</strain>
    </source>
</reference>
<evidence type="ECO:0000256" key="9">
    <source>
        <dbReference type="ARBA" id="ARBA00023098"/>
    </source>
</evidence>
<dbReference type="Gene3D" id="3.40.50.10330">
    <property type="entry name" value="Probable inorganic polyphosphate/atp-NAD kinase, domain 1"/>
    <property type="match status" value="1"/>
</dbReference>
<dbReference type="GO" id="GO:0008654">
    <property type="term" value="P:phospholipid biosynthetic process"/>
    <property type="evidence" value="ECO:0007669"/>
    <property type="project" value="UniProtKB-KW"/>
</dbReference>
<sequence length="310" mass="34240">MTNKWFVIVNPVSGCGKGKKDWQKISNLLNDAGIEFKYAFTKYRGHAIKIARKAIEEGWRGIICVGGDGTINEVVNGVFTQNYIPTTEVTLAMIPTGEGKDWGRTIGIPSDYEGAINAIRKGVTFVQDAGLVKYYDGDTQRERYFVNVAGTGYDAFVTEKANYMKEHGRSGALPYLLSLFTCLIKYKYTMVKLRVDGFESGGEVFSLNVGICKYNGGGMMQVPGAIPDDGLFDLTVVKKLGKLEVIKNVRGLYDGSFINHPMVRIYRGKTISIESAPKVYLELDGESLGHSPFQFGIIPRSVKVVVKIRA</sequence>
<evidence type="ECO:0000256" key="10">
    <source>
        <dbReference type="ARBA" id="ARBA00023209"/>
    </source>
</evidence>
<keyword evidence="4" id="KW-0479">Metal-binding</keyword>
<dbReference type="AlphaFoldDB" id="A0A235BNX8"/>
<dbReference type="Pfam" id="PF00781">
    <property type="entry name" value="DAGK_cat"/>
    <property type="match status" value="1"/>
</dbReference>
<evidence type="ECO:0000313" key="14">
    <source>
        <dbReference type="Proteomes" id="UP000215215"/>
    </source>
</evidence>
<evidence type="ECO:0000256" key="2">
    <source>
        <dbReference type="ARBA" id="ARBA00022516"/>
    </source>
</evidence>
<evidence type="ECO:0000259" key="12">
    <source>
        <dbReference type="PROSITE" id="PS50146"/>
    </source>
</evidence>
<evidence type="ECO:0000256" key="3">
    <source>
        <dbReference type="ARBA" id="ARBA00022679"/>
    </source>
</evidence>
<dbReference type="NCBIfam" id="TIGR00147">
    <property type="entry name" value="YegS/Rv2252/BmrU family lipid kinase"/>
    <property type="match status" value="1"/>
</dbReference>
<dbReference type="SUPFAM" id="SSF111331">
    <property type="entry name" value="NAD kinase/diacylglycerol kinase-like"/>
    <property type="match status" value="1"/>
</dbReference>
<dbReference type="InterPro" id="IPR050187">
    <property type="entry name" value="Lipid_Phosphate_FormReg"/>
</dbReference>
<keyword evidence="7" id="KW-0067">ATP-binding</keyword>
<dbReference type="GO" id="GO:0046872">
    <property type="term" value="F:metal ion binding"/>
    <property type="evidence" value="ECO:0007669"/>
    <property type="project" value="UniProtKB-KW"/>
</dbReference>
<name>A0A235BNX8_UNCW3</name>
<keyword evidence="11" id="KW-1208">Phospholipid metabolism</keyword>
<evidence type="ECO:0000256" key="6">
    <source>
        <dbReference type="ARBA" id="ARBA00022777"/>
    </source>
</evidence>
<keyword evidence="6" id="KW-0418">Kinase</keyword>
<evidence type="ECO:0000256" key="7">
    <source>
        <dbReference type="ARBA" id="ARBA00022840"/>
    </source>
</evidence>
<evidence type="ECO:0000256" key="8">
    <source>
        <dbReference type="ARBA" id="ARBA00022842"/>
    </source>
</evidence>
<dbReference type="EMBL" id="NOZQ01000210">
    <property type="protein sequence ID" value="OYD13924.1"/>
    <property type="molecule type" value="Genomic_DNA"/>
</dbReference>
<keyword evidence="8" id="KW-0460">Magnesium</keyword>
<evidence type="ECO:0000256" key="4">
    <source>
        <dbReference type="ARBA" id="ARBA00022723"/>
    </source>
</evidence>
<evidence type="ECO:0000256" key="5">
    <source>
        <dbReference type="ARBA" id="ARBA00022741"/>
    </source>
</evidence>
<protein>
    <recommendedName>
        <fullName evidence="12">DAGKc domain-containing protein</fullName>
    </recommendedName>
</protein>
<proteinExistence type="predicted"/>
<dbReference type="InterPro" id="IPR016064">
    <property type="entry name" value="NAD/diacylglycerol_kinase_sf"/>
</dbReference>
<dbReference type="InterPro" id="IPR001206">
    <property type="entry name" value="Diacylglycerol_kinase_cat_dom"/>
</dbReference>
<keyword evidence="2" id="KW-0444">Lipid biosynthesis</keyword>
<keyword evidence="5" id="KW-0547">Nucleotide-binding</keyword>
<dbReference type="PANTHER" id="PTHR12358">
    <property type="entry name" value="SPHINGOSINE KINASE"/>
    <property type="match status" value="1"/>
</dbReference>
<dbReference type="InterPro" id="IPR005218">
    <property type="entry name" value="Diacylglycerol/lipid_kinase"/>
</dbReference>
<dbReference type="GO" id="GO:0005524">
    <property type="term" value="F:ATP binding"/>
    <property type="evidence" value="ECO:0007669"/>
    <property type="project" value="UniProtKB-KW"/>
</dbReference>
<evidence type="ECO:0000256" key="1">
    <source>
        <dbReference type="ARBA" id="ARBA00001946"/>
    </source>
</evidence>
<dbReference type="Proteomes" id="UP000215215">
    <property type="component" value="Unassembled WGS sequence"/>
</dbReference>
<dbReference type="GO" id="GO:0016301">
    <property type="term" value="F:kinase activity"/>
    <property type="evidence" value="ECO:0007669"/>
    <property type="project" value="UniProtKB-KW"/>
</dbReference>